<evidence type="ECO:0000256" key="4">
    <source>
        <dbReference type="ARBA" id="ARBA00022840"/>
    </source>
</evidence>
<keyword evidence="3" id="KW-0547">Nucleotide-binding</keyword>
<gene>
    <name evidence="7" type="ORF">AB0763_16230</name>
</gene>
<name>A0AB39HIZ8_9VIBR</name>
<keyword evidence="4 7" id="KW-0067">ATP-binding</keyword>
<dbReference type="PANTHER" id="PTHR42734:SF5">
    <property type="entry name" value="IRON TRANSPORT SYSTEM ATP-BINDING PROTEIN HI_0361-RELATED"/>
    <property type="match status" value="1"/>
</dbReference>
<dbReference type="InterPro" id="IPR027417">
    <property type="entry name" value="P-loop_NTPase"/>
</dbReference>
<dbReference type="PROSITE" id="PS50893">
    <property type="entry name" value="ABC_TRANSPORTER_2"/>
    <property type="match status" value="1"/>
</dbReference>
<dbReference type="RefSeq" id="WP_306099494.1">
    <property type="nucleotide sequence ID" value="NZ_CP162602.1"/>
</dbReference>
<dbReference type="CDD" id="cd03235">
    <property type="entry name" value="ABC_Metallic_Cations"/>
    <property type="match status" value="1"/>
</dbReference>
<dbReference type="SUPFAM" id="SSF52540">
    <property type="entry name" value="P-loop containing nucleoside triphosphate hydrolases"/>
    <property type="match status" value="1"/>
</dbReference>
<protein>
    <submittedName>
        <fullName evidence="7">ABC transporter ATP-binding protein</fullName>
    </submittedName>
</protein>
<sequence>MVSHILGGIAAMIQLDKVVLGYQNTPLTPPISGRFEPGSLTAIVGENGVGKSTLIQALTQGNTQLSGQIHYAKARENLMACLPQHAHLDRSFPIRVFDVVAMGCWPQTGLFRALKGVQSARVHQALVKTGIERLANNTIDTLSGGQFQRMLFARLLVQDAPVMIMDEPFVGIDCQTRQALMTLIEQLNQGGKTLIVVLHDMEMVEAFFPNLLMLKQDLVQWGKTATLLPHYGHTSTMGTPSPLVNPGEQKLELARP</sequence>
<dbReference type="InterPro" id="IPR003593">
    <property type="entry name" value="AAA+_ATPase"/>
</dbReference>
<feature type="domain" description="ABC transporter" evidence="6">
    <location>
        <begin position="13"/>
        <end position="241"/>
    </location>
</feature>
<geneLocation type="plasmid" evidence="7">
    <name>p-HB236076</name>
</geneLocation>
<proteinExistence type="inferred from homology"/>
<accession>A0AB39HIZ8</accession>
<reference evidence="7" key="1">
    <citation type="submission" date="2024-07" db="EMBL/GenBank/DDBJ databases">
        <title>Genome Analysis of a Potential Novel Vibrio Species Secreting pH- and Thermo-stable Alginate Lyase and its Application in Producing Alginate Oligosaccharides.</title>
        <authorList>
            <person name="Huang H."/>
            <person name="Bao K."/>
        </authorList>
    </citation>
    <scope>NUCLEOTIDE SEQUENCE</scope>
    <source>
        <strain evidence="7">HB236076</strain>
        <plasmid evidence="7">p-HB236076</plasmid>
    </source>
</reference>
<dbReference type="InterPro" id="IPR017871">
    <property type="entry name" value="ABC_transporter-like_CS"/>
</dbReference>
<evidence type="ECO:0000313" key="7">
    <source>
        <dbReference type="EMBL" id="XDK26590.1"/>
    </source>
</evidence>
<dbReference type="GO" id="GO:0005524">
    <property type="term" value="F:ATP binding"/>
    <property type="evidence" value="ECO:0007669"/>
    <property type="project" value="UniProtKB-KW"/>
</dbReference>
<dbReference type="AlphaFoldDB" id="A0AB39HIZ8"/>
<dbReference type="GO" id="GO:0016887">
    <property type="term" value="F:ATP hydrolysis activity"/>
    <property type="evidence" value="ECO:0007669"/>
    <property type="project" value="InterPro"/>
</dbReference>
<dbReference type="KEGG" id="vih:AB0763_16230"/>
<dbReference type="InterPro" id="IPR003439">
    <property type="entry name" value="ABC_transporter-like_ATP-bd"/>
</dbReference>
<dbReference type="PROSITE" id="PS00211">
    <property type="entry name" value="ABC_TRANSPORTER_1"/>
    <property type="match status" value="1"/>
</dbReference>
<evidence type="ECO:0000256" key="1">
    <source>
        <dbReference type="ARBA" id="ARBA00005417"/>
    </source>
</evidence>
<evidence type="ECO:0000256" key="5">
    <source>
        <dbReference type="SAM" id="MobiDB-lite"/>
    </source>
</evidence>
<dbReference type="EMBL" id="CP162602">
    <property type="protein sequence ID" value="XDK26590.1"/>
    <property type="molecule type" value="Genomic_DNA"/>
</dbReference>
<dbReference type="Pfam" id="PF00005">
    <property type="entry name" value="ABC_tran"/>
    <property type="match status" value="1"/>
</dbReference>
<comment type="similarity">
    <text evidence="1">Belongs to the ABC transporter superfamily.</text>
</comment>
<evidence type="ECO:0000256" key="2">
    <source>
        <dbReference type="ARBA" id="ARBA00022448"/>
    </source>
</evidence>
<evidence type="ECO:0000259" key="6">
    <source>
        <dbReference type="PROSITE" id="PS50893"/>
    </source>
</evidence>
<keyword evidence="2" id="KW-0813">Transport</keyword>
<organism evidence="7">
    <name type="scientific">Vibrio sp. HB236076</name>
    <dbReference type="NCBI Taxonomy" id="3232307"/>
    <lineage>
        <taxon>Bacteria</taxon>
        <taxon>Pseudomonadati</taxon>
        <taxon>Pseudomonadota</taxon>
        <taxon>Gammaproteobacteria</taxon>
        <taxon>Vibrionales</taxon>
        <taxon>Vibrionaceae</taxon>
        <taxon>Vibrio</taxon>
    </lineage>
</organism>
<dbReference type="SMART" id="SM00382">
    <property type="entry name" value="AAA"/>
    <property type="match status" value="1"/>
</dbReference>
<keyword evidence="7" id="KW-0614">Plasmid</keyword>
<evidence type="ECO:0000256" key="3">
    <source>
        <dbReference type="ARBA" id="ARBA00022741"/>
    </source>
</evidence>
<dbReference type="PANTHER" id="PTHR42734">
    <property type="entry name" value="METAL TRANSPORT SYSTEM ATP-BINDING PROTEIN TM_0124-RELATED"/>
    <property type="match status" value="1"/>
</dbReference>
<dbReference type="Gene3D" id="3.40.50.300">
    <property type="entry name" value="P-loop containing nucleotide triphosphate hydrolases"/>
    <property type="match status" value="1"/>
</dbReference>
<feature type="region of interest" description="Disordered" evidence="5">
    <location>
        <begin position="236"/>
        <end position="256"/>
    </location>
</feature>
<dbReference type="InterPro" id="IPR050153">
    <property type="entry name" value="Metal_Ion_Import_ABC"/>
</dbReference>